<dbReference type="InterPro" id="IPR010323">
    <property type="entry name" value="DUF924"/>
</dbReference>
<gene>
    <name evidence="1" type="ORF">GCM10010136_32840</name>
</gene>
<dbReference type="AlphaFoldDB" id="A0A8J3DSJ1"/>
<dbReference type="Gene3D" id="1.25.40.10">
    <property type="entry name" value="Tetratricopeptide repeat domain"/>
    <property type="match status" value="1"/>
</dbReference>
<dbReference type="Gene3D" id="1.20.58.320">
    <property type="entry name" value="TPR-like"/>
    <property type="match status" value="1"/>
</dbReference>
<dbReference type="EMBL" id="BMZO01000012">
    <property type="protein sequence ID" value="GHC80021.1"/>
    <property type="molecule type" value="Genomic_DNA"/>
</dbReference>
<evidence type="ECO:0000313" key="1">
    <source>
        <dbReference type="EMBL" id="GHC80021.1"/>
    </source>
</evidence>
<reference evidence="1" key="2">
    <citation type="submission" date="2020-09" db="EMBL/GenBank/DDBJ databases">
        <authorList>
            <person name="Sun Q."/>
            <person name="Kim S."/>
        </authorList>
    </citation>
    <scope>NUCLEOTIDE SEQUENCE</scope>
    <source>
        <strain evidence="1">KCTC 42097</strain>
    </source>
</reference>
<dbReference type="Pfam" id="PF06041">
    <property type="entry name" value="DUF924"/>
    <property type="match status" value="1"/>
</dbReference>
<dbReference type="SUPFAM" id="SSF48452">
    <property type="entry name" value="TPR-like"/>
    <property type="match status" value="1"/>
</dbReference>
<keyword evidence="2" id="KW-1185">Reference proteome</keyword>
<name>A0A8J3DSJ1_9HYPH</name>
<reference evidence="1" key="1">
    <citation type="journal article" date="2014" name="Int. J. Syst. Evol. Microbiol.">
        <title>Complete genome sequence of Corynebacterium casei LMG S-19264T (=DSM 44701T), isolated from a smear-ripened cheese.</title>
        <authorList>
            <consortium name="US DOE Joint Genome Institute (JGI-PGF)"/>
            <person name="Walter F."/>
            <person name="Albersmeier A."/>
            <person name="Kalinowski J."/>
            <person name="Ruckert C."/>
        </authorList>
    </citation>
    <scope>NUCLEOTIDE SEQUENCE</scope>
    <source>
        <strain evidence="1">KCTC 42097</strain>
    </source>
</reference>
<accession>A0A8J3DSJ1</accession>
<dbReference type="Proteomes" id="UP000641137">
    <property type="component" value="Unassembled WGS sequence"/>
</dbReference>
<dbReference type="InterPro" id="IPR011990">
    <property type="entry name" value="TPR-like_helical_dom_sf"/>
</dbReference>
<protein>
    <submittedName>
        <fullName evidence="1">Membrane protein</fullName>
    </submittedName>
</protein>
<evidence type="ECO:0000313" key="2">
    <source>
        <dbReference type="Proteomes" id="UP000641137"/>
    </source>
</evidence>
<sequence length="180" mass="20839">MAMTGWQQKVLDFWFKQMDRENWFKPGGETDRQIRDEFADLHSKLSSEIPTQCLYDARSALAAIIVLDQFSRNMFRGTEKAFAFDQVALALARNGLTQQFDAVLSEEEKVFLYLPFMHAEDLAAQQESVRLFLKFEGNLGFALEHHDIIARFGRFPHRNQALGRETTPAEARFMETHKGF</sequence>
<proteinExistence type="predicted"/>
<organism evidence="1 2">
    <name type="scientific">Limoniibacter endophyticus</name>
    <dbReference type="NCBI Taxonomy" id="1565040"/>
    <lineage>
        <taxon>Bacteria</taxon>
        <taxon>Pseudomonadati</taxon>
        <taxon>Pseudomonadota</taxon>
        <taxon>Alphaproteobacteria</taxon>
        <taxon>Hyphomicrobiales</taxon>
        <taxon>Bartonellaceae</taxon>
        <taxon>Limoniibacter</taxon>
    </lineage>
</organism>
<comment type="caution">
    <text evidence="1">The sequence shown here is derived from an EMBL/GenBank/DDBJ whole genome shotgun (WGS) entry which is preliminary data.</text>
</comment>